<dbReference type="Pfam" id="PF05739">
    <property type="entry name" value="SNARE"/>
    <property type="match status" value="1"/>
</dbReference>
<protein>
    <submittedName>
        <fullName evidence="10">t-SNARE</fullName>
    </submittedName>
</protein>
<reference evidence="10" key="1">
    <citation type="journal article" date="2020" name="Stud. Mycol.">
        <title>101 Dothideomycetes genomes: a test case for predicting lifestyles and emergence of pathogens.</title>
        <authorList>
            <person name="Haridas S."/>
            <person name="Albert R."/>
            <person name="Binder M."/>
            <person name="Bloem J."/>
            <person name="Labutti K."/>
            <person name="Salamov A."/>
            <person name="Andreopoulos B."/>
            <person name="Baker S."/>
            <person name="Barry K."/>
            <person name="Bills G."/>
            <person name="Bluhm B."/>
            <person name="Cannon C."/>
            <person name="Castanera R."/>
            <person name="Culley D."/>
            <person name="Daum C."/>
            <person name="Ezra D."/>
            <person name="Gonzalez J."/>
            <person name="Henrissat B."/>
            <person name="Kuo A."/>
            <person name="Liang C."/>
            <person name="Lipzen A."/>
            <person name="Lutzoni F."/>
            <person name="Magnuson J."/>
            <person name="Mondo S."/>
            <person name="Nolan M."/>
            <person name="Ohm R."/>
            <person name="Pangilinan J."/>
            <person name="Park H.-J."/>
            <person name="Ramirez L."/>
            <person name="Alfaro M."/>
            <person name="Sun H."/>
            <person name="Tritt A."/>
            <person name="Yoshinaga Y."/>
            <person name="Zwiers L.-H."/>
            <person name="Turgeon B."/>
            <person name="Goodwin S."/>
            <person name="Spatafora J."/>
            <person name="Crous P."/>
            <person name="Grigoriev I."/>
        </authorList>
    </citation>
    <scope>NUCLEOTIDE SEQUENCE</scope>
    <source>
        <strain evidence="10">CBS 175.79</strain>
    </source>
</reference>
<organism evidence="10 11">
    <name type="scientific">Aaosphaeria arxii CBS 175.79</name>
    <dbReference type="NCBI Taxonomy" id="1450172"/>
    <lineage>
        <taxon>Eukaryota</taxon>
        <taxon>Fungi</taxon>
        <taxon>Dikarya</taxon>
        <taxon>Ascomycota</taxon>
        <taxon>Pezizomycotina</taxon>
        <taxon>Dothideomycetes</taxon>
        <taxon>Pleosporomycetidae</taxon>
        <taxon>Pleosporales</taxon>
        <taxon>Pleosporales incertae sedis</taxon>
        <taxon>Aaosphaeria</taxon>
    </lineage>
</organism>
<evidence type="ECO:0000256" key="4">
    <source>
        <dbReference type="ARBA" id="ARBA00022989"/>
    </source>
</evidence>
<dbReference type="GeneID" id="54285765"/>
<keyword evidence="4 8" id="KW-1133">Transmembrane helix</keyword>
<feature type="coiled-coil region" evidence="6">
    <location>
        <begin position="155"/>
        <end position="220"/>
    </location>
</feature>
<keyword evidence="5 8" id="KW-0472">Membrane</keyword>
<evidence type="ECO:0000313" key="10">
    <source>
        <dbReference type="EMBL" id="KAF2014983.1"/>
    </source>
</evidence>
<evidence type="ECO:0000256" key="5">
    <source>
        <dbReference type="ARBA" id="ARBA00023136"/>
    </source>
</evidence>
<dbReference type="SUPFAM" id="SSF47661">
    <property type="entry name" value="t-snare proteins"/>
    <property type="match status" value="1"/>
</dbReference>
<dbReference type="CDD" id="cd00179">
    <property type="entry name" value="SynN"/>
    <property type="match status" value="1"/>
</dbReference>
<dbReference type="InterPro" id="IPR010989">
    <property type="entry name" value="SNARE"/>
</dbReference>
<evidence type="ECO:0000256" key="7">
    <source>
        <dbReference type="SAM" id="MobiDB-lite"/>
    </source>
</evidence>
<dbReference type="GO" id="GO:0031201">
    <property type="term" value="C:SNARE complex"/>
    <property type="evidence" value="ECO:0007669"/>
    <property type="project" value="TreeGrafter"/>
</dbReference>
<dbReference type="GO" id="GO:0006887">
    <property type="term" value="P:exocytosis"/>
    <property type="evidence" value="ECO:0007669"/>
    <property type="project" value="TreeGrafter"/>
</dbReference>
<evidence type="ECO:0000256" key="6">
    <source>
        <dbReference type="SAM" id="Coils"/>
    </source>
</evidence>
<dbReference type="GO" id="GO:0000149">
    <property type="term" value="F:SNARE binding"/>
    <property type="evidence" value="ECO:0007669"/>
    <property type="project" value="TreeGrafter"/>
</dbReference>
<gene>
    <name evidence="10" type="ORF">BU24DRAFT_423903</name>
</gene>
<dbReference type="InterPro" id="IPR000727">
    <property type="entry name" value="T_SNARE_dom"/>
</dbReference>
<dbReference type="Gene3D" id="1.20.58.70">
    <property type="match status" value="1"/>
</dbReference>
<feature type="compositionally biased region" description="Low complexity" evidence="7">
    <location>
        <begin position="82"/>
        <end position="94"/>
    </location>
</feature>
<accession>A0A6A5XPW5</accession>
<dbReference type="InterPro" id="IPR045242">
    <property type="entry name" value="Syntaxin"/>
</dbReference>
<dbReference type="AlphaFoldDB" id="A0A6A5XPW5"/>
<dbReference type="GO" id="GO:0006886">
    <property type="term" value="P:intracellular protein transport"/>
    <property type="evidence" value="ECO:0007669"/>
    <property type="project" value="TreeGrafter"/>
</dbReference>
<dbReference type="OrthoDB" id="10255013at2759"/>
<dbReference type="PANTHER" id="PTHR19957:SF307">
    <property type="entry name" value="PROTEIN SSO1-RELATED"/>
    <property type="match status" value="1"/>
</dbReference>
<feature type="transmembrane region" description="Helical" evidence="8">
    <location>
        <begin position="338"/>
        <end position="359"/>
    </location>
</feature>
<dbReference type="PANTHER" id="PTHR19957">
    <property type="entry name" value="SYNTAXIN"/>
    <property type="match status" value="1"/>
</dbReference>
<comment type="similarity">
    <text evidence="2">Belongs to the syntaxin family.</text>
</comment>
<feature type="compositionally biased region" description="Polar residues" evidence="7">
    <location>
        <begin position="1"/>
        <end position="25"/>
    </location>
</feature>
<evidence type="ECO:0000256" key="2">
    <source>
        <dbReference type="ARBA" id="ARBA00009063"/>
    </source>
</evidence>
<keyword evidence="6" id="KW-0175">Coiled coil</keyword>
<dbReference type="GO" id="GO:0005484">
    <property type="term" value="F:SNAP receptor activity"/>
    <property type="evidence" value="ECO:0007669"/>
    <property type="project" value="TreeGrafter"/>
</dbReference>
<evidence type="ECO:0000256" key="8">
    <source>
        <dbReference type="SAM" id="Phobius"/>
    </source>
</evidence>
<evidence type="ECO:0000256" key="1">
    <source>
        <dbReference type="ARBA" id="ARBA00004211"/>
    </source>
</evidence>
<comment type="subcellular location">
    <subcellularLocation>
        <location evidence="1">Membrane</location>
        <topology evidence="1">Single-pass type IV membrane protein</topology>
    </subcellularLocation>
</comment>
<evidence type="ECO:0000259" key="9">
    <source>
        <dbReference type="PROSITE" id="PS50192"/>
    </source>
</evidence>
<dbReference type="PROSITE" id="PS50192">
    <property type="entry name" value="T_SNARE"/>
    <property type="match status" value="1"/>
</dbReference>
<dbReference type="RefSeq" id="XP_033383322.1">
    <property type="nucleotide sequence ID" value="XM_033528368.1"/>
</dbReference>
<dbReference type="SMART" id="SM00503">
    <property type="entry name" value="SynN"/>
    <property type="match status" value="1"/>
</dbReference>
<dbReference type="Pfam" id="PF00804">
    <property type="entry name" value="Syntaxin"/>
    <property type="match status" value="1"/>
</dbReference>
<dbReference type="GO" id="GO:0012505">
    <property type="term" value="C:endomembrane system"/>
    <property type="evidence" value="ECO:0007669"/>
    <property type="project" value="TreeGrafter"/>
</dbReference>
<dbReference type="CDD" id="cd15849">
    <property type="entry name" value="SNARE_Sso1"/>
    <property type="match status" value="1"/>
</dbReference>
<dbReference type="InterPro" id="IPR006011">
    <property type="entry name" value="Syntaxin_N"/>
</dbReference>
<feature type="domain" description="T-SNARE coiled-coil homology" evidence="9">
    <location>
        <begin position="264"/>
        <end position="326"/>
    </location>
</feature>
<feature type="region of interest" description="Disordered" evidence="7">
    <location>
        <begin position="1"/>
        <end position="106"/>
    </location>
</feature>
<dbReference type="GO" id="GO:0048278">
    <property type="term" value="P:vesicle docking"/>
    <property type="evidence" value="ECO:0007669"/>
    <property type="project" value="TreeGrafter"/>
</dbReference>
<proteinExistence type="inferred from homology"/>
<sequence length="362" mass="39911">MSYSGYQSYGGNPYGQSGEEQTGQAANPHGGQEPNPYGRATSGYGQTASPYERAQSGYGASNPYGTQDPNVLEPPPPLQHENSNYSQTSQYSSPSAPPTHQGGAPLSKQDFLARIEGARGRINSLSTHIQNIASIHQRLVSSPDTNASAQLESLVTSTQIRNTEIKDEIKFLERDAARDPGNTLKKTQVESLKRSFKDQLTQFQNEERDYRERYKDAVARQYRIVNPDATEAEVEEARNADWGDEGIFQQALKSNRSGQATSVLGAVRARHNDIQRIEKTMVELSVLFDQLAQEVVVQEQAVVDVERQAEGVKDDVEGGNTQLDQGIKSARRARKLKWWTLAVVVAIIAILALVLGIYFGTQ</sequence>
<dbReference type="GO" id="GO:0005886">
    <property type="term" value="C:plasma membrane"/>
    <property type="evidence" value="ECO:0007669"/>
    <property type="project" value="TreeGrafter"/>
</dbReference>
<keyword evidence="3 8" id="KW-0812">Transmembrane</keyword>
<keyword evidence="11" id="KW-1185">Reference proteome</keyword>
<name>A0A6A5XPW5_9PLEO</name>
<dbReference type="Proteomes" id="UP000799778">
    <property type="component" value="Unassembled WGS sequence"/>
</dbReference>
<evidence type="ECO:0000256" key="3">
    <source>
        <dbReference type="ARBA" id="ARBA00022692"/>
    </source>
</evidence>
<feature type="non-terminal residue" evidence="10">
    <location>
        <position position="362"/>
    </location>
</feature>
<dbReference type="GO" id="GO:0006906">
    <property type="term" value="P:vesicle fusion"/>
    <property type="evidence" value="ECO:0007669"/>
    <property type="project" value="TreeGrafter"/>
</dbReference>
<dbReference type="EMBL" id="ML978070">
    <property type="protein sequence ID" value="KAF2014983.1"/>
    <property type="molecule type" value="Genomic_DNA"/>
</dbReference>
<evidence type="ECO:0000313" key="11">
    <source>
        <dbReference type="Proteomes" id="UP000799778"/>
    </source>
</evidence>